<protein>
    <recommendedName>
        <fullName evidence="4">CCT domain-containing protein</fullName>
    </recommendedName>
</protein>
<evidence type="ECO:0000256" key="1">
    <source>
        <dbReference type="ARBA" id="ARBA00004123"/>
    </source>
</evidence>
<dbReference type="InterPro" id="IPR045281">
    <property type="entry name" value="CONSTANS-like"/>
</dbReference>
<evidence type="ECO:0000313" key="5">
    <source>
        <dbReference type="EMBL" id="KAK9029090.1"/>
    </source>
</evidence>
<name>A0ABR2SVL3_9ROSI</name>
<organism evidence="5 6">
    <name type="scientific">Hibiscus sabdariffa</name>
    <name type="common">roselle</name>
    <dbReference type="NCBI Taxonomy" id="183260"/>
    <lineage>
        <taxon>Eukaryota</taxon>
        <taxon>Viridiplantae</taxon>
        <taxon>Streptophyta</taxon>
        <taxon>Embryophyta</taxon>
        <taxon>Tracheophyta</taxon>
        <taxon>Spermatophyta</taxon>
        <taxon>Magnoliopsida</taxon>
        <taxon>eudicotyledons</taxon>
        <taxon>Gunneridae</taxon>
        <taxon>Pentapetalae</taxon>
        <taxon>rosids</taxon>
        <taxon>malvids</taxon>
        <taxon>Malvales</taxon>
        <taxon>Malvaceae</taxon>
        <taxon>Malvoideae</taxon>
        <taxon>Hibiscus</taxon>
    </lineage>
</organism>
<dbReference type="PANTHER" id="PTHR31319">
    <property type="entry name" value="ZINC FINGER PROTEIN CONSTANS-LIKE 4"/>
    <property type="match status" value="1"/>
</dbReference>
<evidence type="ECO:0000256" key="3">
    <source>
        <dbReference type="PROSITE-ProRule" id="PRU00357"/>
    </source>
</evidence>
<comment type="subcellular location">
    <subcellularLocation>
        <location evidence="1 3">Nucleus</location>
    </subcellularLocation>
</comment>
<evidence type="ECO:0000256" key="2">
    <source>
        <dbReference type="ARBA" id="ARBA00023242"/>
    </source>
</evidence>
<evidence type="ECO:0000259" key="4">
    <source>
        <dbReference type="PROSITE" id="PS51017"/>
    </source>
</evidence>
<dbReference type="EMBL" id="JBBPBN010000011">
    <property type="protein sequence ID" value="KAK9029090.1"/>
    <property type="molecule type" value="Genomic_DNA"/>
</dbReference>
<dbReference type="PANTHER" id="PTHR31319:SF114">
    <property type="entry name" value="OS12G0262400 PROTEIN"/>
    <property type="match status" value="1"/>
</dbReference>
<dbReference type="Pfam" id="PF06203">
    <property type="entry name" value="CCT"/>
    <property type="match status" value="1"/>
</dbReference>
<dbReference type="Proteomes" id="UP001396334">
    <property type="component" value="Unassembled WGS sequence"/>
</dbReference>
<reference evidence="5 6" key="1">
    <citation type="journal article" date="2024" name="G3 (Bethesda)">
        <title>Genome assembly of Hibiscus sabdariffa L. provides insights into metabolisms of medicinal natural products.</title>
        <authorList>
            <person name="Kim T."/>
        </authorList>
    </citation>
    <scope>NUCLEOTIDE SEQUENCE [LARGE SCALE GENOMIC DNA]</scope>
    <source>
        <strain evidence="5">TK-2024</strain>
        <tissue evidence="5">Old leaves</tissue>
    </source>
</reference>
<accession>A0ABR2SVL3</accession>
<feature type="domain" description="CCT" evidence="4">
    <location>
        <begin position="211"/>
        <end position="253"/>
    </location>
</feature>
<dbReference type="PROSITE" id="PS51017">
    <property type="entry name" value="CCT"/>
    <property type="match status" value="1"/>
</dbReference>
<keyword evidence="2 3" id="KW-0539">Nucleus</keyword>
<proteinExistence type="predicted"/>
<keyword evidence="6" id="KW-1185">Reference proteome</keyword>
<sequence length="291" mass="32561">MLGWAPMRMTSSECHHPSPSVGLLISSCSASSALSIPIPIPLSFRFEIKPTTATRPLPMYGHPTFPRSSPEFLCGLLASPDVMSSPLCPLPQLTVSPSVDSVSEVLHSGSSGSYNSPSSLASCCTQRPSFIRSISSHSLQNNELHCRFASSLNDFIDSDSGPVRRVFSTGDLHQVQQHYGRSRRAESPLSNESNAIIEGMSRACRYSPEEKKERIQRYRTKRNHRNFNKKIKYACRKTLADSRPRIRGRFIRNTETETDPQAAWSHMDGEEDEMNWISFLDIHSHQLLANP</sequence>
<dbReference type="InterPro" id="IPR010402">
    <property type="entry name" value="CCT_domain"/>
</dbReference>
<evidence type="ECO:0000313" key="6">
    <source>
        <dbReference type="Proteomes" id="UP001396334"/>
    </source>
</evidence>
<comment type="caution">
    <text evidence="5">The sequence shown here is derived from an EMBL/GenBank/DDBJ whole genome shotgun (WGS) entry which is preliminary data.</text>
</comment>
<gene>
    <name evidence="5" type="ORF">V6N11_026213</name>
</gene>